<accession>A0A1M5JDV0</accession>
<evidence type="ECO:0000256" key="2">
    <source>
        <dbReference type="ARBA" id="ARBA00022723"/>
    </source>
</evidence>
<name>A0A1M5JDV0_9ALTE</name>
<dbReference type="GO" id="GO:0030973">
    <property type="term" value="F:molybdate ion binding"/>
    <property type="evidence" value="ECO:0007669"/>
    <property type="project" value="InterPro"/>
</dbReference>
<keyword evidence="4" id="KW-0500">Molybdenum</keyword>
<evidence type="ECO:0000313" key="6">
    <source>
        <dbReference type="Proteomes" id="UP000184520"/>
    </source>
</evidence>
<dbReference type="STRING" id="634436.SAMN05216361_2033"/>
<reference evidence="6" key="1">
    <citation type="submission" date="2016-11" db="EMBL/GenBank/DDBJ databases">
        <authorList>
            <person name="Varghese N."/>
            <person name="Submissions S."/>
        </authorList>
    </citation>
    <scope>NUCLEOTIDE SEQUENCE [LARGE SCALE GENOMIC DNA]</scope>
    <source>
        <strain evidence="6">CGMCC 1.8995</strain>
    </source>
</reference>
<dbReference type="AlphaFoldDB" id="A0A1M5JDV0"/>
<feature type="binding site" evidence="4">
    <location>
        <position position="174"/>
    </location>
    <ligand>
        <name>molybdate</name>
        <dbReference type="ChEBI" id="CHEBI:36264"/>
    </ligand>
</feature>
<proteinExistence type="inferred from homology"/>
<evidence type="ECO:0000256" key="4">
    <source>
        <dbReference type="PIRSR" id="PIRSR004846-1"/>
    </source>
</evidence>
<comment type="similarity">
    <text evidence="1">Belongs to the bacterial solute-binding protein ModA family.</text>
</comment>
<dbReference type="PIRSF" id="PIRSF004846">
    <property type="entry name" value="ModA"/>
    <property type="match status" value="1"/>
</dbReference>
<dbReference type="SUPFAM" id="SSF53850">
    <property type="entry name" value="Periplasmic binding protein-like II"/>
    <property type="match status" value="1"/>
</dbReference>
<dbReference type="PANTHER" id="PTHR30632">
    <property type="entry name" value="MOLYBDATE-BINDING PERIPLASMIC PROTEIN"/>
    <property type="match status" value="1"/>
</dbReference>
<keyword evidence="6" id="KW-1185">Reference proteome</keyword>
<dbReference type="InterPro" id="IPR044084">
    <property type="entry name" value="AvModA-like_subst-bd"/>
</dbReference>
<evidence type="ECO:0000256" key="1">
    <source>
        <dbReference type="ARBA" id="ARBA00009175"/>
    </source>
</evidence>
<dbReference type="RefSeq" id="WP_073321866.1">
    <property type="nucleotide sequence ID" value="NZ_FQWD01000003.1"/>
</dbReference>
<organism evidence="5 6">
    <name type="scientific">Marisediminitalea aggregata</name>
    <dbReference type="NCBI Taxonomy" id="634436"/>
    <lineage>
        <taxon>Bacteria</taxon>
        <taxon>Pseudomonadati</taxon>
        <taxon>Pseudomonadota</taxon>
        <taxon>Gammaproteobacteria</taxon>
        <taxon>Alteromonadales</taxon>
        <taxon>Alteromonadaceae</taxon>
        <taxon>Marisediminitalea</taxon>
    </lineage>
</organism>
<dbReference type="GO" id="GO:0015689">
    <property type="term" value="P:molybdate ion transport"/>
    <property type="evidence" value="ECO:0007669"/>
    <property type="project" value="InterPro"/>
</dbReference>
<feature type="binding site" evidence="4">
    <location>
        <position position="69"/>
    </location>
    <ligand>
        <name>molybdate</name>
        <dbReference type="ChEBI" id="CHEBI:36264"/>
    </ligand>
</feature>
<keyword evidence="2 4" id="KW-0479">Metal-binding</keyword>
<evidence type="ECO:0000313" key="5">
    <source>
        <dbReference type="EMBL" id="SHG38213.1"/>
    </source>
</evidence>
<dbReference type="InterPro" id="IPR005950">
    <property type="entry name" value="ModA"/>
</dbReference>
<dbReference type="Proteomes" id="UP000184520">
    <property type="component" value="Unassembled WGS sequence"/>
</dbReference>
<dbReference type="CDD" id="cd13539">
    <property type="entry name" value="PBP2_AvModA"/>
    <property type="match status" value="1"/>
</dbReference>
<dbReference type="InterPro" id="IPR050682">
    <property type="entry name" value="ModA/WtpA"/>
</dbReference>
<evidence type="ECO:0000256" key="3">
    <source>
        <dbReference type="ARBA" id="ARBA00022729"/>
    </source>
</evidence>
<dbReference type="GO" id="GO:0046872">
    <property type="term" value="F:metal ion binding"/>
    <property type="evidence" value="ECO:0007669"/>
    <property type="project" value="UniProtKB-KW"/>
</dbReference>
<dbReference type="Pfam" id="PF13531">
    <property type="entry name" value="SBP_bac_11"/>
    <property type="match status" value="1"/>
</dbReference>
<gene>
    <name evidence="5" type="ORF">SAMN05216361_2033</name>
</gene>
<dbReference type="Gene3D" id="3.40.190.10">
    <property type="entry name" value="Periplasmic binding protein-like II"/>
    <property type="match status" value="2"/>
</dbReference>
<dbReference type="EMBL" id="FQWD01000003">
    <property type="protein sequence ID" value="SHG38213.1"/>
    <property type="molecule type" value="Genomic_DNA"/>
</dbReference>
<dbReference type="PANTHER" id="PTHR30632:SF14">
    <property type="entry name" value="TUNGSTATE_MOLYBDATE_CHROMATE-BINDING PROTEIN MODA"/>
    <property type="match status" value="1"/>
</dbReference>
<keyword evidence="3" id="KW-0732">Signal</keyword>
<protein>
    <submittedName>
        <fullName evidence="5">Molybdate transport system substrate-binding protein</fullName>
    </submittedName>
</protein>
<dbReference type="OrthoDB" id="9785015at2"/>
<sequence>MQQSVKGLPSLIVLAVGLLWPSVLIAESTPQPVTLNVAVAANFAKPLAELARDYETKSGNTVRITVGSSGALFAQIVHGAPFDVFLSADAKRPDALVEQGLAHTKDALIYAQGRLAVAGANENGLNALRNATDATRIAIADPRLAPYGSAAQQALTAMGLWSQLSANLIRGSNIQQTLQFWQTGNVQLAIVAASQCIGYQLNCTLIDAGLHQPIIQKLVVVSRSAQVSAAREFAGFMVSDDVQQQLTALGYLPLAASAGKS</sequence>
<dbReference type="NCBIfam" id="TIGR01256">
    <property type="entry name" value="modA"/>
    <property type="match status" value="1"/>
</dbReference>